<protein>
    <submittedName>
        <fullName evidence="2">Uncharacterized protein</fullName>
    </submittedName>
</protein>
<reference evidence="2 3" key="1">
    <citation type="submission" date="2021-12" db="EMBL/GenBank/DDBJ databases">
        <title>Genome sequencing of bacteria with rrn-lacking chromosome and rrn-plasmid.</title>
        <authorList>
            <person name="Anda M."/>
            <person name="Iwasaki W."/>
        </authorList>
    </citation>
    <scope>NUCLEOTIDE SEQUENCE [LARGE SCALE GENOMIC DNA]</scope>
    <source>
        <strain evidence="2 3">DSM 100852</strain>
    </source>
</reference>
<organism evidence="2 3">
    <name type="scientific">Fulvitalea axinellae</name>
    <dbReference type="NCBI Taxonomy" id="1182444"/>
    <lineage>
        <taxon>Bacteria</taxon>
        <taxon>Pseudomonadati</taxon>
        <taxon>Bacteroidota</taxon>
        <taxon>Cytophagia</taxon>
        <taxon>Cytophagales</taxon>
        <taxon>Persicobacteraceae</taxon>
        <taxon>Fulvitalea</taxon>
    </lineage>
</organism>
<keyword evidence="3" id="KW-1185">Reference proteome</keyword>
<evidence type="ECO:0000256" key="1">
    <source>
        <dbReference type="SAM" id="Phobius"/>
    </source>
</evidence>
<keyword evidence="1" id="KW-0812">Transmembrane</keyword>
<sequence>MAETGWGFRLLFADQNIEENLSHRLLRNLNFRFSGVKYVCGVLISVKVAIFVIVKARLTSIGLLLSFMMIFLHGMIPHHHHAGEMRYISSHQVWDDHSDHHTVYEDAGHHHHQEHQHIADSDFIFLKPRPNVNLHKKVPLPIACGFFGEISLEKTVFFLGQNGLTDHPPEIGSLLFRSVKTLRGPPELY</sequence>
<dbReference type="EMBL" id="AP025314">
    <property type="protein sequence ID" value="BDD09854.1"/>
    <property type="molecule type" value="Genomic_DNA"/>
</dbReference>
<name>A0AAU9CCL0_9BACT</name>
<evidence type="ECO:0000313" key="2">
    <source>
        <dbReference type="EMBL" id="BDD09854.1"/>
    </source>
</evidence>
<keyword evidence="1" id="KW-0472">Membrane</keyword>
<dbReference type="KEGG" id="fax:FUAX_22860"/>
<keyword evidence="1" id="KW-1133">Transmembrane helix</keyword>
<gene>
    <name evidence="2" type="ORF">FUAX_22860</name>
</gene>
<feature type="transmembrane region" description="Helical" evidence="1">
    <location>
        <begin position="60"/>
        <end position="76"/>
    </location>
</feature>
<dbReference type="Proteomes" id="UP001348817">
    <property type="component" value="Chromosome"/>
</dbReference>
<accession>A0AAU9CCL0</accession>
<dbReference type="AlphaFoldDB" id="A0AAU9CCL0"/>
<feature type="transmembrane region" description="Helical" evidence="1">
    <location>
        <begin position="35"/>
        <end position="54"/>
    </location>
</feature>
<evidence type="ECO:0000313" key="3">
    <source>
        <dbReference type="Proteomes" id="UP001348817"/>
    </source>
</evidence>
<proteinExistence type="predicted"/>